<dbReference type="InterPro" id="IPR025662">
    <property type="entry name" value="Sigma_54_int_dom_ATP-bd_1"/>
</dbReference>
<dbReference type="InterPro" id="IPR003593">
    <property type="entry name" value="AAA+_ATPase"/>
</dbReference>
<organism evidence="6 7">
    <name type="scientific">Cytobacillus purgationiresistens</name>
    <dbReference type="NCBI Taxonomy" id="863449"/>
    <lineage>
        <taxon>Bacteria</taxon>
        <taxon>Bacillati</taxon>
        <taxon>Bacillota</taxon>
        <taxon>Bacilli</taxon>
        <taxon>Bacillales</taxon>
        <taxon>Bacillaceae</taxon>
        <taxon>Cytobacillus</taxon>
    </lineage>
</organism>
<dbReference type="SMART" id="SM00382">
    <property type="entry name" value="AAA"/>
    <property type="match status" value="1"/>
</dbReference>
<dbReference type="PROSITE" id="PS00675">
    <property type="entry name" value="SIGMA54_INTERACT_1"/>
    <property type="match status" value="1"/>
</dbReference>
<dbReference type="Pfam" id="PF00158">
    <property type="entry name" value="Sigma54_activat"/>
    <property type="match status" value="1"/>
</dbReference>
<dbReference type="PROSITE" id="PS50045">
    <property type="entry name" value="SIGMA54_INTERACT_4"/>
    <property type="match status" value="1"/>
</dbReference>
<feature type="domain" description="Sigma-54 factor interaction" evidence="5">
    <location>
        <begin position="339"/>
        <end position="569"/>
    </location>
</feature>
<dbReference type="CDD" id="cd00009">
    <property type="entry name" value="AAA"/>
    <property type="match status" value="1"/>
</dbReference>
<dbReference type="Gene3D" id="3.40.50.300">
    <property type="entry name" value="P-loop containing nucleotide triphosphate hydrolases"/>
    <property type="match status" value="1"/>
</dbReference>
<dbReference type="InterPro" id="IPR058031">
    <property type="entry name" value="AAA_lid_NorR"/>
</dbReference>
<proteinExistence type="predicted"/>
<evidence type="ECO:0000256" key="4">
    <source>
        <dbReference type="ARBA" id="ARBA00023163"/>
    </source>
</evidence>
<keyword evidence="1" id="KW-0547">Nucleotide-binding</keyword>
<dbReference type="InterPro" id="IPR027417">
    <property type="entry name" value="P-loop_NTPase"/>
</dbReference>
<dbReference type="PANTHER" id="PTHR32071:SF57">
    <property type="entry name" value="C4-DICARBOXYLATE TRANSPORT TRANSCRIPTIONAL REGULATORY PROTEIN DCTD"/>
    <property type="match status" value="1"/>
</dbReference>
<evidence type="ECO:0000313" key="7">
    <source>
        <dbReference type="Proteomes" id="UP001238088"/>
    </source>
</evidence>
<dbReference type="InterPro" id="IPR002078">
    <property type="entry name" value="Sigma_54_int"/>
</dbReference>
<dbReference type="Proteomes" id="UP001238088">
    <property type="component" value="Unassembled WGS sequence"/>
</dbReference>
<dbReference type="PROSITE" id="PS00688">
    <property type="entry name" value="SIGMA54_INTERACT_3"/>
    <property type="match status" value="1"/>
</dbReference>
<dbReference type="RefSeq" id="WP_307475129.1">
    <property type="nucleotide sequence ID" value="NZ_JAUSUB010000009.1"/>
</dbReference>
<keyword evidence="7" id="KW-1185">Reference proteome</keyword>
<sequence>MRAKESLLIVTYTENTLKSLMDQLTDIGLLEFFDISGLTIDDLEYAATRQCSLILVSSQIVYKMARPYLDNQTPHIITRRTINYARIGELLKISKGTNVYLVSDLKQSAEESISLLKEIGIELDFQPYFPQEPIDRTIQIAITPGEPQFIPDTIQKTYNIGSRLIDISTLVEIFNYFNISPFSSEIHLSARYVQSLVELSKELRNEIFKSRILQNTLDSVVQNIEDGVLVYNNHNELKAYNKTADEFLQIAQIRGNQQLENIPPAFYYAIRKLEVGQASFVEIEGTTFHMRKKRIMVDSEVHHTLILFRKAEDYQKIEYDYRSKAKQKNLMTRYRFDDIKTVSASVIDMLKIASRLAKSDSTVLILGETGTGKEVLGQAIHRDSFRRELPFVGVNFGAISESLMESELFGYEPGSFTGARKNGHVGMFEQAHLGSIFLDEIGDASPVIQNRLLRVIQERQIMRVGGDTLIPLDVRIIAATNKNFKRLIEEGLFREDLFYRLNVLPLRLLPLRERKEDIILLINLFSKEFQERLGRTPFVFTREAIQACENYDWPGNVRELRNVVEYVAHICEDKVHKEELPFGNARAHQPLVVVHQQEGLVEIHDDLLQKGFLEDMLCILTYLNREAVLSAGRDAMMDELREQGLLLTTHQLRYRQKVLNDHELIGIERGRAGSKITEKGRRFIELFSRSRC</sequence>
<dbReference type="SUPFAM" id="SSF52540">
    <property type="entry name" value="P-loop containing nucleoside triphosphate hydrolases"/>
    <property type="match status" value="1"/>
</dbReference>
<evidence type="ECO:0000256" key="1">
    <source>
        <dbReference type="ARBA" id="ARBA00022741"/>
    </source>
</evidence>
<dbReference type="InterPro" id="IPR025944">
    <property type="entry name" value="Sigma_54_int_dom_CS"/>
</dbReference>
<keyword evidence="3" id="KW-0805">Transcription regulation</keyword>
<protein>
    <submittedName>
        <fullName evidence="6">Transcriptional regulator with PAS, ATPase and Fis domain</fullName>
    </submittedName>
</protein>
<keyword evidence="2" id="KW-0067">ATP-binding</keyword>
<gene>
    <name evidence="6" type="ORF">J2S17_002461</name>
</gene>
<comment type="caution">
    <text evidence="6">The sequence shown here is derived from an EMBL/GenBank/DDBJ whole genome shotgun (WGS) entry which is preliminary data.</text>
</comment>
<dbReference type="Gene3D" id="1.10.8.60">
    <property type="match status" value="1"/>
</dbReference>
<dbReference type="EMBL" id="JAUSUB010000009">
    <property type="protein sequence ID" value="MDQ0270586.1"/>
    <property type="molecule type" value="Genomic_DNA"/>
</dbReference>
<evidence type="ECO:0000259" key="5">
    <source>
        <dbReference type="PROSITE" id="PS50045"/>
    </source>
</evidence>
<dbReference type="InterPro" id="IPR013668">
    <property type="entry name" value="RNase_R_HTH_12"/>
</dbReference>
<evidence type="ECO:0000313" key="6">
    <source>
        <dbReference type="EMBL" id="MDQ0270586.1"/>
    </source>
</evidence>
<keyword evidence="4" id="KW-0804">Transcription</keyword>
<name>A0ABU0AH46_9BACI</name>
<reference evidence="6 7" key="1">
    <citation type="submission" date="2023-07" db="EMBL/GenBank/DDBJ databases">
        <title>Genomic Encyclopedia of Type Strains, Phase IV (KMG-IV): sequencing the most valuable type-strain genomes for metagenomic binning, comparative biology and taxonomic classification.</title>
        <authorList>
            <person name="Goeker M."/>
        </authorList>
    </citation>
    <scope>NUCLEOTIDE SEQUENCE [LARGE SCALE GENOMIC DNA]</scope>
    <source>
        <strain evidence="6 7">DSM 23494</strain>
    </source>
</reference>
<accession>A0ABU0AH46</accession>
<dbReference type="PANTHER" id="PTHR32071">
    <property type="entry name" value="TRANSCRIPTIONAL REGULATORY PROTEIN"/>
    <property type="match status" value="1"/>
</dbReference>
<dbReference type="Pfam" id="PF25601">
    <property type="entry name" value="AAA_lid_14"/>
    <property type="match status" value="1"/>
</dbReference>
<dbReference type="Pfam" id="PF08461">
    <property type="entry name" value="WHD_RNase_R"/>
    <property type="match status" value="1"/>
</dbReference>
<evidence type="ECO:0000256" key="2">
    <source>
        <dbReference type="ARBA" id="ARBA00022840"/>
    </source>
</evidence>
<evidence type="ECO:0000256" key="3">
    <source>
        <dbReference type="ARBA" id="ARBA00023015"/>
    </source>
</evidence>